<protein>
    <submittedName>
        <fullName evidence="1">Uncharacterized protein</fullName>
    </submittedName>
</protein>
<evidence type="ECO:0000313" key="1">
    <source>
        <dbReference type="EMBL" id="MBK5932297.1"/>
    </source>
</evidence>
<dbReference type="Proteomes" id="UP001296967">
    <property type="component" value="Unassembled WGS sequence"/>
</dbReference>
<keyword evidence="2" id="KW-1185">Reference proteome</keyword>
<dbReference type="AlphaFoldDB" id="A0AAJ0XI95"/>
<evidence type="ECO:0000313" key="2">
    <source>
        <dbReference type="Proteomes" id="UP001296967"/>
    </source>
</evidence>
<comment type="caution">
    <text evidence="1">The sequence shown here is derived from an EMBL/GenBank/DDBJ whole genome shotgun (WGS) entry which is preliminary data.</text>
</comment>
<reference evidence="1" key="1">
    <citation type="submission" date="2017-05" db="EMBL/GenBank/DDBJ databases">
        <authorList>
            <person name="Imhoff J.F."/>
            <person name="Rahn T."/>
            <person name="Kuenzel S."/>
            <person name="Neulinger S.C."/>
        </authorList>
    </citation>
    <scope>NUCLEOTIDE SEQUENCE</scope>
    <source>
        <strain evidence="1">DSM 4395</strain>
    </source>
</reference>
<name>A0AAJ0XI95_HALSE</name>
<proteinExistence type="predicted"/>
<sequence>MAGAGDESLPLVADVFGDWTLIACGVSHSRLDDLQAHGVGAMRRWTLIIAPSIDLMEWAMERSIVRC</sequence>
<dbReference type="EMBL" id="NHSF01000088">
    <property type="protein sequence ID" value="MBK5932297.1"/>
    <property type="molecule type" value="Genomic_DNA"/>
</dbReference>
<organism evidence="1 2">
    <name type="scientific">Halochromatium salexigens</name>
    <name type="common">Chromatium salexigens</name>
    <dbReference type="NCBI Taxonomy" id="49447"/>
    <lineage>
        <taxon>Bacteria</taxon>
        <taxon>Pseudomonadati</taxon>
        <taxon>Pseudomonadota</taxon>
        <taxon>Gammaproteobacteria</taxon>
        <taxon>Chromatiales</taxon>
        <taxon>Chromatiaceae</taxon>
        <taxon>Halochromatium</taxon>
    </lineage>
</organism>
<gene>
    <name evidence="1" type="ORF">CCR82_17610</name>
</gene>
<accession>A0AAJ0XI95</accession>
<reference evidence="1" key="2">
    <citation type="journal article" date="2020" name="Microorganisms">
        <title>Osmotic Adaptation and Compatible Solute Biosynthesis of Phototrophic Bacteria as Revealed from Genome Analyses.</title>
        <authorList>
            <person name="Imhoff J.F."/>
            <person name="Rahn T."/>
            <person name="Kunzel S."/>
            <person name="Keller A."/>
            <person name="Neulinger S.C."/>
        </authorList>
    </citation>
    <scope>NUCLEOTIDE SEQUENCE</scope>
    <source>
        <strain evidence="1">DSM 4395</strain>
    </source>
</reference>